<protein>
    <submittedName>
        <fullName evidence="1">Uncharacterized protein</fullName>
    </submittedName>
</protein>
<evidence type="ECO:0000313" key="1">
    <source>
        <dbReference type="EMBL" id="KPL78400.1"/>
    </source>
</evidence>
<proteinExistence type="predicted"/>
<keyword evidence="2" id="KW-1185">Reference proteome</keyword>
<accession>A0A0P6XTH3</accession>
<name>A0A0P6XTH3_9CHLR</name>
<comment type="caution">
    <text evidence="1">The sequence shown here is derived from an EMBL/GenBank/DDBJ whole genome shotgun (WGS) entry which is preliminary data.</text>
</comment>
<dbReference type="RefSeq" id="WP_075062197.1">
    <property type="nucleotide sequence ID" value="NZ_LGCL01000018.1"/>
</dbReference>
<sequence>MKDKEIKYTGEYEDNILKMEAPVQLNEREIQAFIDLANRHPFVENCSYSHPDQIFIIEFDPGQELEPMDMVMLGTRFMDDAIFGYPVKINTPKD</sequence>
<dbReference type="EMBL" id="LGCL01000018">
    <property type="protein sequence ID" value="KPL78400.1"/>
    <property type="molecule type" value="Genomic_DNA"/>
</dbReference>
<evidence type="ECO:0000313" key="2">
    <source>
        <dbReference type="Proteomes" id="UP000050417"/>
    </source>
</evidence>
<dbReference type="AlphaFoldDB" id="A0A0P6XTH3"/>
<organism evidence="1 2">
    <name type="scientific">Ornatilinea apprima</name>
    <dbReference type="NCBI Taxonomy" id="1134406"/>
    <lineage>
        <taxon>Bacteria</taxon>
        <taxon>Bacillati</taxon>
        <taxon>Chloroflexota</taxon>
        <taxon>Anaerolineae</taxon>
        <taxon>Anaerolineales</taxon>
        <taxon>Anaerolineaceae</taxon>
        <taxon>Ornatilinea</taxon>
    </lineage>
</organism>
<dbReference type="Proteomes" id="UP000050417">
    <property type="component" value="Unassembled WGS sequence"/>
</dbReference>
<reference evidence="1 2" key="1">
    <citation type="submission" date="2015-07" db="EMBL/GenBank/DDBJ databases">
        <title>Genome sequence of Ornatilinea apprima DSM 23815.</title>
        <authorList>
            <person name="Hemp J."/>
            <person name="Ward L.M."/>
            <person name="Pace L.A."/>
            <person name="Fischer W.W."/>
        </authorList>
    </citation>
    <scope>NUCLEOTIDE SEQUENCE [LARGE SCALE GENOMIC DNA]</scope>
    <source>
        <strain evidence="1 2">P3M-1</strain>
    </source>
</reference>
<gene>
    <name evidence="1" type="ORF">ADN00_06645</name>
</gene>